<keyword evidence="1" id="KW-0812">Transmembrane</keyword>
<reference evidence="4" key="1">
    <citation type="submission" date="2017-02" db="UniProtKB">
        <authorList>
            <consortium name="WormBaseParasite"/>
        </authorList>
    </citation>
    <scope>IDENTIFICATION</scope>
</reference>
<name>A0A0R3SIH5_HYMDI</name>
<dbReference type="EMBL" id="UYSG01001955">
    <property type="protein sequence ID" value="VDL54712.1"/>
    <property type="molecule type" value="Genomic_DNA"/>
</dbReference>
<dbReference type="WBParaSite" id="HDID_0000474001-mRNA-1">
    <property type="protein sequence ID" value="HDID_0000474001-mRNA-1"/>
    <property type="gene ID" value="HDID_0000474001"/>
</dbReference>
<evidence type="ECO:0000313" key="4">
    <source>
        <dbReference type="WBParaSite" id="HDID_0000474001-mRNA-1"/>
    </source>
</evidence>
<feature type="transmembrane region" description="Helical" evidence="1">
    <location>
        <begin position="58"/>
        <end position="78"/>
    </location>
</feature>
<sequence>MIAAEMATQIPDSPEYSTYFSKSPTMTALEWAVIRCVAVCFNQFALHFRWFLLLVAQLYELLVCFWLQMLAISSAVILKHNAHYHADVFAFITLPESPRDMPIGPSEDLPRSFPCAAYLEL</sequence>
<organism evidence="4">
    <name type="scientific">Hymenolepis diminuta</name>
    <name type="common">Rat tapeworm</name>
    <dbReference type="NCBI Taxonomy" id="6216"/>
    <lineage>
        <taxon>Eukaryota</taxon>
        <taxon>Metazoa</taxon>
        <taxon>Spiralia</taxon>
        <taxon>Lophotrochozoa</taxon>
        <taxon>Platyhelminthes</taxon>
        <taxon>Cestoda</taxon>
        <taxon>Eucestoda</taxon>
        <taxon>Cyclophyllidea</taxon>
        <taxon>Hymenolepididae</taxon>
        <taxon>Hymenolepis</taxon>
    </lineage>
</organism>
<accession>A0A0R3SIH5</accession>
<evidence type="ECO:0000313" key="2">
    <source>
        <dbReference type="EMBL" id="VDL54712.1"/>
    </source>
</evidence>
<keyword evidence="1" id="KW-0472">Membrane</keyword>
<evidence type="ECO:0000313" key="3">
    <source>
        <dbReference type="Proteomes" id="UP000274504"/>
    </source>
</evidence>
<dbReference type="Proteomes" id="UP000274504">
    <property type="component" value="Unassembled WGS sequence"/>
</dbReference>
<proteinExistence type="predicted"/>
<gene>
    <name evidence="2" type="ORF">HDID_LOCUS4738</name>
</gene>
<protein>
    <submittedName>
        <fullName evidence="4">PAP2_C domain-containing protein</fullName>
    </submittedName>
</protein>
<keyword evidence="1" id="KW-1133">Transmembrane helix</keyword>
<dbReference type="AlphaFoldDB" id="A0A0R3SIH5"/>
<evidence type="ECO:0000256" key="1">
    <source>
        <dbReference type="SAM" id="Phobius"/>
    </source>
</evidence>
<reference evidence="2 3" key="2">
    <citation type="submission" date="2018-11" db="EMBL/GenBank/DDBJ databases">
        <authorList>
            <consortium name="Pathogen Informatics"/>
        </authorList>
    </citation>
    <scope>NUCLEOTIDE SEQUENCE [LARGE SCALE GENOMIC DNA]</scope>
</reference>